<keyword evidence="3" id="KW-0946">Virion</keyword>
<organism evidence="3 4">
    <name type="scientific">Bifidobacterium oedipodis</name>
    <dbReference type="NCBI Taxonomy" id="2675322"/>
    <lineage>
        <taxon>Bacteria</taxon>
        <taxon>Bacillati</taxon>
        <taxon>Actinomycetota</taxon>
        <taxon>Actinomycetes</taxon>
        <taxon>Bifidobacteriales</taxon>
        <taxon>Bifidobacteriaceae</taxon>
        <taxon>Bifidobacterium</taxon>
    </lineage>
</organism>
<dbReference type="PANTHER" id="PTHR45947">
    <property type="entry name" value="SULFOQUINOVOSYL TRANSFERASE SQD2"/>
    <property type="match status" value="1"/>
</dbReference>
<accession>A0A7Y0HUJ1</accession>
<protein>
    <submittedName>
        <fullName evidence="3">Spore coat protein</fullName>
    </submittedName>
</protein>
<evidence type="ECO:0000313" key="3">
    <source>
        <dbReference type="EMBL" id="NMM95237.1"/>
    </source>
</evidence>
<keyword evidence="1" id="KW-0808">Transferase</keyword>
<dbReference type="InterPro" id="IPR050194">
    <property type="entry name" value="Glycosyltransferase_grp1"/>
</dbReference>
<evidence type="ECO:0000259" key="2">
    <source>
        <dbReference type="Pfam" id="PF00534"/>
    </source>
</evidence>
<dbReference type="CDD" id="cd03801">
    <property type="entry name" value="GT4_PimA-like"/>
    <property type="match status" value="1"/>
</dbReference>
<comment type="caution">
    <text evidence="3">The sequence shown here is derived from an EMBL/GenBank/DDBJ whole genome shotgun (WGS) entry which is preliminary data.</text>
</comment>
<dbReference type="Gene3D" id="3.40.50.2000">
    <property type="entry name" value="Glycogen Phosphorylase B"/>
    <property type="match status" value="1"/>
</dbReference>
<dbReference type="RefSeq" id="WP_169173232.1">
    <property type="nucleotide sequence ID" value="NZ_JAAIII010000011.1"/>
</dbReference>
<feature type="domain" description="Glycosyl transferase family 1" evidence="2">
    <location>
        <begin position="230"/>
        <end position="399"/>
    </location>
</feature>
<dbReference type="EMBL" id="JAAIII010000011">
    <property type="protein sequence ID" value="NMM95237.1"/>
    <property type="molecule type" value="Genomic_DNA"/>
</dbReference>
<reference evidence="3 4" key="1">
    <citation type="submission" date="2020-02" db="EMBL/GenBank/DDBJ databases">
        <title>Characterization of phylogenetic diversity of novel bifidobacterial species isolated in Czech ZOOs.</title>
        <authorList>
            <person name="Lugli G.A."/>
            <person name="Vera N.B."/>
            <person name="Ventura M."/>
        </authorList>
    </citation>
    <scope>NUCLEOTIDE SEQUENCE [LARGE SCALE GENOMIC DNA]</scope>
    <source>
        <strain evidence="3 4">DSM 109957</strain>
    </source>
</reference>
<proteinExistence type="predicted"/>
<dbReference type="Pfam" id="PF00534">
    <property type="entry name" value="Glycos_transf_1"/>
    <property type="match status" value="1"/>
</dbReference>
<dbReference type="InterPro" id="IPR001296">
    <property type="entry name" value="Glyco_trans_1"/>
</dbReference>
<evidence type="ECO:0000313" key="4">
    <source>
        <dbReference type="Proteomes" id="UP000532194"/>
    </source>
</evidence>
<evidence type="ECO:0000256" key="1">
    <source>
        <dbReference type="ARBA" id="ARBA00022679"/>
    </source>
</evidence>
<dbReference type="SUPFAM" id="SSF53756">
    <property type="entry name" value="UDP-Glycosyltransferase/glycogen phosphorylase"/>
    <property type="match status" value="1"/>
</dbReference>
<sequence>MNNRVAVITSGYLPVPNVLGGAVEALDMMMVRENERTADFDFTVFSSWTKEAEKVAQEESLKHTQFRFVKTPTLVRCADRMIYMAAKYLLRKKKLMSYRYIAQRLWYIHKVAKTLAHGDANGNAPFDKVMIENHATLFMTMQKHGNAERYAGKVYYHLHNEVLNDFGCKKEISQVRRVLGVSNYILETLDSFLRSHGEPGLRDDQKAVWRNGVDASRFGTAEAAQQGRLFRKQWGIPEDAIVFLFSGRLTEEKGAEQLLQAFKQVAAKETNVWLVIAGAFFFNSSIASPFEQRLHQLADDPTVKNRIVFTGFVNYEDMPAVYAMSDICVLPSIWDDPAPLAVIESLVSGKPLITTRSGGIPEYADDECAIVLDQDENLVSNLVETMMLLADSPERRQAMSLHEAVVAPSMSEHSFMLRLRELLG</sequence>
<keyword evidence="4" id="KW-1185">Reference proteome</keyword>
<dbReference type="GO" id="GO:0016757">
    <property type="term" value="F:glycosyltransferase activity"/>
    <property type="evidence" value="ECO:0007669"/>
    <property type="project" value="InterPro"/>
</dbReference>
<keyword evidence="3" id="KW-0167">Capsid protein</keyword>
<dbReference type="PANTHER" id="PTHR45947:SF3">
    <property type="entry name" value="SULFOQUINOVOSYL TRANSFERASE SQD2"/>
    <property type="match status" value="1"/>
</dbReference>
<dbReference type="Proteomes" id="UP000532194">
    <property type="component" value="Unassembled WGS sequence"/>
</dbReference>
<name>A0A7Y0HUJ1_9BIFI</name>
<dbReference type="AlphaFoldDB" id="A0A7Y0HUJ1"/>
<gene>
    <name evidence="3" type="ORF">G1C95_2425</name>
</gene>